<evidence type="ECO:0000313" key="2">
    <source>
        <dbReference type="Proteomes" id="UP001239111"/>
    </source>
</evidence>
<evidence type="ECO:0000313" key="1">
    <source>
        <dbReference type="EMBL" id="KAJ8684097.1"/>
    </source>
</evidence>
<organism evidence="1 2">
    <name type="scientific">Eretmocerus hayati</name>
    <dbReference type="NCBI Taxonomy" id="131215"/>
    <lineage>
        <taxon>Eukaryota</taxon>
        <taxon>Metazoa</taxon>
        <taxon>Ecdysozoa</taxon>
        <taxon>Arthropoda</taxon>
        <taxon>Hexapoda</taxon>
        <taxon>Insecta</taxon>
        <taxon>Pterygota</taxon>
        <taxon>Neoptera</taxon>
        <taxon>Endopterygota</taxon>
        <taxon>Hymenoptera</taxon>
        <taxon>Apocrita</taxon>
        <taxon>Proctotrupomorpha</taxon>
        <taxon>Chalcidoidea</taxon>
        <taxon>Aphelinidae</taxon>
        <taxon>Aphelininae</taxon>
        <taxon>Eretmocerus</taxon>
    </lineage>
</organism>
<protein>
    <submittedName>
        <fullName evidence="1">Uncharacterized protein</fullName>
    </submittedName>
</protein>
<reference evidence="1" key="1">
    <citation type="submission" date="2023-04" db="EMBL/GenBank/DDBJ databases">
        <title>A chromosome-level genome assembly of the parasitoid wasp Eretmocerus hayati.</title>
        <authorList>
            <person name="Zhong Y."/>
            <person name="Liu S."/>
            <person name="Liu Y."/>
        </authorList>
    </citation>
    <scope>NUCLEOTIDE SEQUENCE</scope>
    <source>
        <strain evidence="1">ZJU_SS_LIU_2023</strain>
    </source>
</reference>
<name>A0ACC2PL35_9HYME</name>
<comment type="caution">
    <text evidence="1">The sequence shown here is derived from an EMBL/GenBank/DDBJ whole genome shotgun (WGS) entry which is preliminary data.</text>
</comment>
<dbReference type="EMBL" id="CM056741">
    <property type="protein sequence ID" value="KAJ8684097.1"/>
    <property type="molecule type" value="Genomic_DNA"/>
</dbReference>
<keyword evidence="2" id="KW-1185">Reference proteome</keyword>
<proteinExistence type="predicted"/>
<sequence>MDQVAEVLDNNKTHFHVESNTQGASKALFTTTLNSRRNGKICPLVIFFDLTHNIMARKYPILTALNWNQYVQCEMVAIGVLAKETRGICRWVFNIITIHIPSLLDDSEYHMGDEDLVNCQVVRKFLDVPMYIWVFHVAKTLRAEIVLPTTLNSFAMTN</sequence>
<gene>
    <name evidence="1" type="ORF">QAD02_019889</name>
</gene>
<accession>A0ACC2PL35</accession>
<dbReference type="Proteomes" id="UP001239111">
    <property type="component" value="Chromosome 1"/>
</dbReference>